<protein>
    <submittedName>
        <fullName evidence="1">Uncharacterized protein</fullName>
    </submittedName>
</protein>
<keyword evidence="2" id="KW-1185">Reference proteome</keyword>
<reference evidence="1 2" key="1">
    <citation type="submission" date="2019-04" db="EMBL/GenBank/DDBJ databases">
        <authorList>
            <person name="Van Vliet M D."/>
        </authorList>
    </citation>
    <scope>NUCLEOTIDE SEQUENCE [LARGE SCALE GENOMIC DNA]</scope>
    <source>
        <strain evidence="1 2">F21</strain>
    </source>
</reference>
<dbReference type="InterPro" id="IPR029060">
    <property type="entry name" value="PIN-like_dom_sf"/>
</dbReference>
<dbReference type="Proteomes" id="UP000346198">
    <property type="component" value="Unassembled WGS sequence"/>
</dbReference>
<dbReference type="CDD" id="cd18687">
    <property type="entry name" value="PIN_VapC-like"/>
    <property type="match status" value="1"/>
</dbReference>
<dbReference type="EMBL" id="CAAHFH010000001">
    <property type="protein sequence ID" value="VGO18431.1"/>
    <property type="molecule type" value="Genomic_DNA"/>
</dbReference>
<name>A0A6C2UG85_9BACT</name>
<dbReference type="RefSeq" id="WP_136059914.1">
    <property type="nucleotide sequence ID" value="NZ_CAAHFH010000001.1"/>
</dbReference>
<evidence type="ECO:0000313" key="2">
    <source>
        <dbReference type="Proteomes" id="UP000346198"/>
    </source>
</evidence>
<dbReference type="AlphaFoldDB" id="A0A6C2UG85"/>
<proteinExistence type="predicted"/>
<sequence length="158" mass="17496">MKNLVYLETSVIGFLTARQSNDLILAGHQASTRSFWESRDRYDLVISDLVVQECEQGDAVRAKLRTEAIDGIPVLDISLEVESLATVLVKKKAVPENSVEDAIHIAVAAVGGVDFIVTWNFKHINNPTMKQIIRNVVVTEGYAMPEICSPEELDEAEL</sequence>
<evidence type="ECO:0000313" key="1">
    <source>
        <dbReference type="EMBL" id="VGO18431.1"/>
    </source>
</evidence>
<accession>A0A6C2UG85</accession>
<organism evidence="1 2">
    <name type="scientific">Pontiella sulfatireligans</name>
    <dbReference type="NCBI Taxonomy" id="2750658"/>
    <lineage>
        <taxon>Bacteria</taxon>
        <taxon>Pseudomonadati</taxon>
        <taxon>Kiritimatiellota</taxon>
        <taxon>Kiritimatiellia</taxon>
        <taxon>Kiritimatiellales</taxon>
        <taxon>Pontiellaceae</taxon>
        <taxon>Pontiella</taxon>
    </lineage>
</organism>
<dbReference type="SUPFAM" id="SSF88723">
    <property type="entry name" value="PIN domain-like"/>
    <property type="match status" value="1"/>
</dbReference>
<gene>
    <name evidence="1" type="ORF">SCARR_00484</name>
</gene>